<evidence type="ECO:0000313" key="3">
    <source>
        <dbReference type="Proteomes" id="UP000001514"/>
    </source>
</evidence>
<gene>
    <name evidence="2" type="ORF">SELMODRAFT_424605</name>
</gene>
<dbReference type="KEGG" id="smo:SELMODRAFT_424605"/>
<dbReference type="EMBL" id="GL377633">
    <property type="protein sequence ID" value="EFJ13457.1"/>
    <property type="molecule type" value="Genomic_DNA"/>
</dbReference>
<dbReference type="OMA" id="MWAVASA"/>
<evidence type="ECO:0000259" key="1">
    <source>
        <dbReference type="Pfam" id="PF06544"/>
    </source>
</evidence>
<dbReference type="PANTHER" id="PTHR15955:SF8">
    <property type="entry name" value="RWD DOMAIN-CONTAINING PROTEIN 2B-RELATED"/>
    <property type="match status" value="1"/>
</dbReference>
<dbReference type="Gramene" id="EFJ13457">
    <property type="protein sequence ID" value="EFJ13457"/>
    <property type="gene ID" value="SELMODRAFT_424605"/>
</dbReference>
<keyword evidence="3" id="KW-1185">Reference proteome</keyword>
<dbReference type="CDD" id="cd24163">
    <property type="entry name" value="RWDD2_C"/>
    <property type="match status" value="1"/>
</dbReference>
<reference evidence="2 3" key="1">
    <citation type="journal article" date="2011" name="Science">
        <title>The Selaginella genome identifies genetic changes associated with the evolution of vascular plants.</title>
        <authorList>
            <person name="Banks J.A."/>
            <person name="Nishiyama T."/>
            <person name="Hasebe M."/>
            <person name="Bowman J.L."/>
            <person name="Gribskov M."/>
            <person name="dePamphilis C."/>
            <person name="Albert V.A."/>
            <person name="Aono N."/>
            <person name="Aoyama T."/>
            <person name="Ambrose B.A."/>
            <person name="Ashton N.W."/>
            <person name="Axtell M.J."/>
            <person name="Barker E."/>
            <person name="Barker M.S."/>
            <person name="Bennetzen J.L."/>
            <person name="Bonawitz N.D."/>
            <person name="Chapple C."/>
            <person name="Cheng C."/>
            <person name="Correa L.G."/>
            <person name="Dacre M."/>
            <person name="DeBarry J."/>
            <person name="Dreyer I."/>
            <person name="Elias M."/>
            <person name="Engstrom E.M."/>
            <person name="Estelle M."/>
            <person name="Feng L."/>
            <person name="Finet C."/>
            <person name="Floyd S.K."/>
            <person name="Frommer W.B."/>
            <person name="Fujita T."/>
            <person name="Gramzow L."/>
            <person name="Gutensohn M."/>
            <person name="Harholt J."/>
            <person name="Hattori M."/>
            <person name="Heyl A."/>
            <person name="Hirai T."/>
            <person name="Hiwatashi Y."/>
            <person name="Ishikawa M."/>
            <person name="Iwata M."/>
            <person name="Karol K.G."/>
            <person name="Koehler B."/>
            <person name="Kolukisaoglu U."/>
            <person name="Kubo M."/>
            <person name="Kurata T."/>
            <person name="Lalonde S."/>
            <person name="Li K."/>
            <person name="Li Y."/>
            <person name="Litt A."/>
            <person name="Lyons E."/>
            <person name="Manning G."/>
            <person name="Maruyama T."/>
            <person name="Michael T.P."/>
            <person name="Mikami K."/>
            <person name="Miyazaki S."/>
            <person name="Morinaga S."/>
            <person name="Murata T."/>
            <person name="Mueller-Roeber B."/>
            <person name="Nelson D.R."/>
            <person name="Obara M."/>
            <person name="Oguri Y."/>
            <person name="Olmstead R.G."/>
            <person name="Onodera N."/>
            <person name="Petersen B.L."/>
            <person name="Pils B."/>
            <person name="Prigge M."/>
            <person name="Rensing S.A."/>
            <person name="Riano-Pachon D.M."/>
            <person name="Roberts A.W."/>
            <person name="Sato Y."/>
            <person name="Scheller H.V."/>
            <person name="Schulz B."/>
            <person name="Schulz C."/>
            <person name="Shakirov E.V."/>
            <person name="Shibagaki N."/>
            <person name="Shinohara N."/>
            <person name="Shippen D.E."/>
            <person name="Soerensen I."/>
            <person name="Sotooka R."/>
            <person name="Sugimoto N."/>
            <person name="Sugita M."/>
            <person name="Sumikawa N."/>
            <person name="Tanurdzic M."/>
            <person name="Theissen G."/>
            <person name="Ulvskov P."/>
            <person name="Wakazuki S."/>
            <person name="Weng J.K."/>
            <person name="Willats W.W."/>
            <person name="Wipf D."/>
            <person name="Wolf P.G."/>
            <person name="Yang L."/>
            <person name="Zimmer A.D."/>
            <person name="Zhu Q."/>
            <person name="Mitros T."/>
            <person name="Hellsten U."/>
            <person name="Loque D."/>
            <person name="Otillar R."/>
            <person name="Salamov A."/>
            <person name="Schmutz J."/>
            <person name="Shapiro H."/>
            <person name="Lindquist E."/>
            <person name="Lucas S."/>
            <person name="Rokhsar D."/>
            <person name="Grigoriev I.V."/>
        </authorList>
    </citation>
    <scope>NUCLEOTIDE SEQUENCE [LARGE SCALE GENOMIC DNA]</scope>
</reference>
<dbReference type="Proteomes" id="UP000001514">
    <property type="component" value="Unassembled WGS sequence"/>
</dbReference>
<dbReference type="HOGENOM" id="CLU_046295_2_0_1"/>
<dbReference type="PANTHER" id="PTHR15955">
    <property type="entry name" value="RWD DOMAIN CONTAINING PROTEIN 2"/>
    <property type="match status" value="1"/>
</dbReference>
<evidence type="ECO:0000313" key="2">
    <source>
        <dbReference type="EMBL" id="EFJ13457.1"/>
    </source>
</evidence>
<dbReference type="STRING" id="88036.D8SQG1"/>
<feature type="domain" description="Small nuclear ribonucleoprotein Prp3 C-terminal" evidence="1">
    <location>
        <begin position="89"/>
        <end position="164"/>
    </location>
</feature>
<dbReference type="InterPro" id="IPR010541">
    <property type="entry name" value="Prp3_C"/>
</dbReference>
<organism evidence="3">
    <name type="scientific">Selaginella moellendorffii</name>
    <name type="common">Spikemoss</name>
    <dbReference type="NCBI Taxonomy" id="88036"/>
    <lineage>
        <taxon>Eukaryota</taxon>
        <taxon>Viridiplantae</taxon>
        <taxon>Streptophyta</taxon>
        <taxon>Embryophyta</taxon>
        <taxon>Tracheophyta</taxon>
        <taxon>Lycopodiopsida</taxon>
        <taxon>Selaginellales</taxon>
        <taxon>Selaginellaceae</taxon>
        <taxon>Selaginella</taxon>
    </lineage>
</organism>
<dbReference type="Pfam" id="PF06544">
    <property type="entry name" value="Prp3_C"/>
    <property type="match status" value="1"/>
</dbReference>
<dbReference type="InterPro" id="IPR059181">
    <property type="entry name" value="RWDD2A-B_C"/>
</dbReference>
<protein>
    <recommendedName>
        <fullName evidence="1">Small nuclear ribonucleoprotein Prp3 C-terminal domain-containing protein</fullName>
    </recommendedName>
</protein>
<dbReference type="eggNOG" id="ENOG502QR2G">
    <property type="taxonomic scope" value="Eukaryota"/>
</dbReference>
<dbReference type="InParanoid" id="D8SQG1"/>
<dbReference type="AlphaFoldDB" id="D8SQG1"/>
<proteinExistence type="predicted"/>
<dbReference type="InterPro" id="IPR017359">
    <property type="entry name" value="Phi-like"/>
</dbReference>
<name>D8SQG1_SELML</name>
<sequence>MFTFPDDYPESQAVAVNVRCHGSVARDQLDSLNRAAASVAEGALGQESTLLVLQKVQDLAWRISENDQTTESSNASSMSGASQLLKRKLFWFHHIKSTRKRKCIVEWGKELRVGGYCKPGFPGILIIEAEDTNITEYVKRVRHLRWQAMNLRALEEEQCPAGRNIDELRRFKTTQIEELGETDMSKLAALCREAALEHMFLSALKIGSGH</sequence>
<accession>D8SQG1</accession>